<evidence type="ECO:0000259" key="9">
    <source>
        <dbReference type="PROSITE" id="PS51032"/>
    </source>
</evidence>
<dbReference type="Gene3D" id="3.30.730.10">
    <property type="entry name" value="AP2/ERF domain"/>
    <property type="match status" value="1"/>
</dbReference>
<dbReference type="InterPro" id="IPR001471">
    <property type="entry name" value="AP2/ERF_dom"/>
</dbReference>
<feature type="region of interest" description="Disordered" evidence="8">
    <location>
        <begin position="154"/>
        <end position="190"/>
    </location>
</feature>
<evidence type="ECO:0000256" key="8">
    <source>
        <dbReference type="SAM" id="MobiDB-lite"/>
    </source>
</evidence>
<evidence type="ECO:0000313" key="10">
    <source>
        <dbReference type="EMBL" id="CAG1853623.1"/>
    </source>
</evidence>
<dbReference type="PROSITE" id="PS51032">
    <property type="entry name" value="AP2_ERF"/>
    <property type="match status" value="1"/>
</dbReference>
<evidence type="ECO:0000256" key="7">
    <source>
        <dbReference type="ARBA" id="ARBA00024343"/>
    </source>
</evidence>
<dbReference type="Gramene" id="Ma10_t15560.1">
    <property type="protein sequence ID" value="Ma10_p15560.1"/>
    <property type="gene ID" value="Ma10_g15560"/>
</dbReference>
<evidence type="ECO:0000313" key="11">
    <source>
        <dbReference type="EnsemblPlants" id="Ma10_p15560.1"/>
    </source>
</evidence>
<evidence type="ECO:0000256" key="5">
    <source>
        <dbReference type="ARBA" id="ARBA00023163"/>
    </source>
</evidence>
<dbReference type="AlphaFoldDB" id="A0A804KWJ4"/>
<evidence type="ECO:0000256" key="1">
    <source>
        <dbReference type="ARBA" id="ARBA00004123"/>
    </source>
</evidence>
<gene>
    <name evidence="10" type="ORF">GSMUA_318490.1</name>
</gene>
<dbReference type="FunFam" id="3.30.730.10:FF:000001">
    <property type="entry name" value="Ethylene-responsive transcription factor 2"/>
    <property type="match status" value="1"/>
</dbReference>
<keyword evidence="4" id="KW-0010">Activator</keyword>
<dbReference type="CDD" id="cd00018">
    <property type="entry name" value="AP2"/>
    <property type="match status" value="1"/>
</dbReference>
<dbReference type="PANTHER" id="PTHR31839">
    <property type="entry name" value="DEHYDRATION-RESPONSIVE ELEMENT-BINDING PROTEIN 1D"/>
    <property type="match status" value="1"/>
</dbReference>
<feature type="compositionally biased region" description="Basic residues" evidence="8">
    <location>
        <begin position="51"/>
        <end position="62"/>
    </location>
</feature>
<evidence type="ECO:0000256" key="6">
    <source>
        <dbReference type="ARBA" id="ARBA00023242"/>
    </source>
</evidence>
<dbReference type="GO" id="GO:0003677">
    <property type="term" value="F:DNA binding"/>
    <property type="evidence" value="ECO:0007669"/>
    <property type="project" value="UniProtKB-KW"/>
</dbReference>
<feature type="compositionally biased region" description="Low complexity" evidence="8">
    <location>
        <begin position="36"/>
        <end position="50"/>
    </location>
</feature>
<name>A0A804KWJ4_MUSAM</name>
<dbReference type="InterPro" id="IPR045277">
    <property type="entry name" value="DRE1A-I"/>
</dbReference>
<comment type="similarity">
    <text evidence="7">Belongs to the AP2/ERF transcription factor family. ERF subfamily.</text>
</comment>
<dbReference type="OrthoDB" id="676764at2759"/>
<feature type="region of interest" description="Disordered" evidence="8">
    <location>
        <begin position="1"/>
        <end position="68"/>
    </location>
</feature>
<dbReference type="PRINTS" id="PR00367">
    <property type="entry name" value="ETHRSPELEMNT"/>
</dbReference>
<evidence type="ECO:0000313" key="12">
    <source>
        <dbReference type="Proteomes" id="UP000012960"/>
    </source>
</evidence>
<reference evidence="11" key="2">
    <citation type="submission" date="2021-05" db="UniProtKB">
        <authorList>
            <consortium name="EnsemblPlants"/>
        </authorList>
    </citation>
    <scope>IDENTIFICATION</scope>
    <source>
        <strain evidence="11">subsp. malaccensis</strain>
    </source>
</reference>
<dbReference type="OMA" id="DTRFMER"/>
<dbReference type="InterPro" id="IPR036955">
    <property type="entry name" value="AP2/ERF_dom_sf"/>
</dbReference>
<reference evidence="10" key="1">
    <citation type="submission" date="2021-03" db="EMBL/GenBank/DDBJ databases">
        <authorList>
            <consortium name="Genoscope - CEA"/>
            <person name="William W."/>
        </authorList>
    </citation>
    <scope>NUCLEOTIDE SEQUENCE</scope>
    <source>
        <strain evidence="10">Doubled-haploid Pahang</strain>
    </source>
</reference>
<accession>A0A804KWJ4</accession>
<feature type="compositionally biased region" description="Low complexity" evidence="8">
    <location>
        <begin position="1"/>
        <end position="27"/>
    </location>
</feature>
<organism evidence="11 12">
    <name type="scientific">Musa acuminata subsp. malaccensis</name>
    <name type="common">Wild banana</name>
    <name type="synonym">Musa malaccensis</name>
    <dbReference type="NCBI Taxonomy" id="214687"/>
    <lineage>
        <taxon>Eukaryota</taxon>
        <taxon>Viridiplantae</taxon>
        <taxon>Streptophyta</taxon>
        <taxon>Embryophyta</taxon>
        <taxon>Tracheophyta</taxon>
        <taxon>Spermatophyta</taxon>
        <taxon>Magnoliopsida</taxon>
        <taxon>Liliopsida</taxon>
        <taxon>Zingiberales</taxon>
        <taxon>Musaceae</taxon>
        <taxon>Musa</taxon>
    </lineage>
</organism>
<dbReference type="FunCoup" id="A0A804KWJ4">
    <property type="interactions" value="24"/>
</dbReference>
<feature type="domain" description="AP2/ERF" evidence="9">
    <location>
        <begin position="67"/>
        <end position="124"/>
    </location>
</feature>
<evidence type="ECO:0000256" key="3">
    <source>
        <dbReference type="ARBA" id="ARBA00023125"/>
    </source>
</evidence>
<dbReference type="SUPFAM" id="SSF54171">
    <property type="entry name" value="DNA-binding domain"/>
    <property type="match status" value="1"/>
</dbReference>
<evidence type="ECO:0000256" key="2">
    <source>
        <dbReference type="ARBA" id="ARBA00023015"/>
    </source>
</evidence>
<dbReference type="InterPro" id="IPR016177">
    <property type="entry name" value="DNA-bd_dom_sf"/>
</dbReference>
<keyword evidence="3" id="KW-0238">DNA-binding</keyword>
<dbReference type="InParanoid" id="A0A804KWJ4"/>
<dbReference type="SMART" id="SM00380">
    <property type="entry name" value="AP2"/>
    <property type="match status" value="1"/>
</dbReference>
<protein>
    <submittedName>
        <fullName evidence="10">(wild Malaysian banana) hypothetical protein</fullName>
    </submittedName>
</protein>
<keyword evidence="2" id="KW-0805">Transcription regulation</keyword>
<dbReference type="EnsemblPlants" id="Ma10_t15560.1">
    <property type="protein sequence ID" value="Ma10_p15560.1"/>
    <property type="gene ID" value="Ma10_g15560"/>
</dbReference>
<dbReference type="Pfam" id="PF00847">
    <property type="entry name" value="AP2"/>
    <property type="match status" value="1"/>
</dbReference>
<dbReference type="EMBL" id="HG996476">
    <property type="protein sequence ID" value="CAG1853623.1"/>
    <property type="molecule type" value="Genomic_DNA"/>
</dbReference>
<keyword evidence="12" id="KW-1185">Reference proteome</keyword>
<dbReference type="PANTHER" id="PTHR31839:SF42">
    <property type="entry name" value="DEHYDRATION-RESPONSIVE ELEMENT-BINDING PROTEIN 1F"/>
    <property type="match status" value="1"/>
</dbReference>
<keyword evidence="6" id="KW-0539">Nucleus</keyword>
<dbReference type="GO" id="GO:0003700">
    <property type="term" value="F:DNA-binding transcription factor activity"/>
    <property type="evidence" value="ECO:0007669"/>
    <property type="project" value="InterPro"/>
</dbReference>
<dbReference type="Proteomes" id="UP000012960">
    <property type="component" value="Unplaced"/>
</dbReference>
<keyword evidence="5" id="KW-0804">Transcription</keyword>
<comment type="subcellular location">
    <subcellularLocation>
        <location evidence="1">Nucleus</location>
    </subcellularLocation>
</comment>
<dbReference type="GO" id="GO:0005634">
    <property type="term" value="C:nucleus"/>
    <property type="evidence" value="ECO:0007669"/>
    <property type="project" value="UniProtKB-SubCell"/>
</dbReference>
<evidence type="ECO:0000256" key="4">
    <source>
        <dbReference type="ARBA" id="ARBA00023159"/>
    </source>
</evidence>
<proteinExistence type="inferred from homology"/>
<sequence>MDFEDSSSTSSASSSSCSSSSSLTSSSNQRFPSGLSTACSAPASRATAPSPKRKAGRKKFRETRHPVYHGVRERNGGRWVCEVREPRKKSRIWLGTFRTPEVAARAHDVAAIALRGESAHLNFPDSAWVLPRATSSAAEDVRRAAAEAAEMFGASETRSQQFSSSSTMPPAAPGEAGRTPATDGREAVAAPEAAAWMPSALFVDEEALFNMPGLLDDMARGMLLTPLAMQTGFDWDRVDEHHMDLSLWAD</sequence>